<organism evidence="2 4">
    <name type="scientific">Zhongshania aliphaticivorans</name>
    <dbReference type="NCBI Taxonomy" id="1470434"/>
    <lineage>
        <taxon>Bacteria</taxon>
        <taxon>Pseudomonadati</taxon>
        <taxon>Pseudomonadota</taxon>
        <taxon>Gammaproteobacteria</taxon>
        <taxon>Cellvibrionales</taxon>
        <taxon>Spongiibacteraceae</taxon>
        <taxon>Zhongshania</taxon>
    </lineage>
</organism>
<dbReference type="Proteomes" id="UP000435877">
    <property type="component" value="Unassembled WGS sequence"/>
</dbReference>
<evidence type="ECO:0000313" key="2">
    <source>
        <dbReference type="EMBL" id="CAA0109509.1"/>
    </source>
</evidence>
<name>A0A5S9PWW6_9GAMM</name>
<proteinExistence type="predicted"/>
<protein>
    <submittedName>
        <fullName evidence="2">Uncharacterized protein</fullName>
    </submittedName>
</protein>
<evidence type="ECO:0000313" key="1">
    <source>
        <dbReference type="EMBL" id="CAA0092294.1"/>
    </source>
</evidence>
<evidence type="ECO:0000313" key="3">
    <source>
        <dbReference type="Proteomes" id="UP000435877"/>
    </source>
</evidence>
<dbReference type="AlphaFoldDB" id="A0A5S9PWW6"/>
<sequence>MYCEPAPQRRSKPTTNTEKLMNFIICIKQCFANIPLYLTAKGLKNAYPKLIVQLGIQQVLPLRLSVGYMIPGGDLLCLFP</sequence>
<accession>A0A5S9PWW6</accession>
<gene>
    <name evidence="1" type="ORF">IHBHHGIJ_02275</name>
    <name evidence="2" type="ORF">KFEGEMFD_02462</name>
</gene>
<reference evidence="3 4" key="1">
    <citation type="submission" date="2019-11" db="EMBL/GenBank/DDBJ databases">
        <authorList>
            <person name="Holert J."/>
        </authorList>
    </citation>
    <scope>NUCLEOTIDE SEQUENCE [LARGE SCALE GENOMIC DNA]</scope>
    <source>
        <strain evidence="2">BC3_2A</strain>
        <strain evidence="1">SB11_1A</strain>
    </source>
</reference>
<keyword evidence="3" id="KW-1185">Reference proteome</keyword>
<dbReference type="EMBL" id="CACSIM010000004">
    <property type="protein sequence ID" value="CAA0109509.1"/>
    <property type="molecule type" value="Genomic_DNA"/>
</dbReference>
<dbReference type="EMBL" id="CACSIK010000001">
    <property type="protein sequence ID" value="CAA0092294.1"/>
    <property type="molecule type" value="Genomic_DNA"/>
</dbReference>
<evidence type="ECO:0000313" key="4">
    <source>
        <dbReference type="Proteomes" id="UP000439591"/>
    </source>
</evidence>
<dbReference type="Proteomes" id="UP000439591">
    <property type="component" value="Unassembled WGS sequence"/>
</dbReference>